<dbReference type="PANTHER" id="PTHR45663:SF21">
    <property type="entry name" value="THIOREDOXIN M3, CHLOROPLASTIC"/>
    <property type="match status" value="1"/>
</dbReference>
<reference evidence="7" key="1">
    <citation type="journal article" date="2015" name="Nat. Genet.">
        <title>The pineapple genome and the evolution of CAM photosynthesis.</title>
        <authorList>
            <person name="Ming R."/>
            <person name="VanBuren R."/>
            <person name="Wai C.M."/>
            <person name="Tang H."/>
            <person name="Schatz M.C."/>
            <person name="Bowers J.E."/>
            <person name="Lyons E."/>
            <person name="Wang M.L."/>
            <person name="Chen J."/>
            <person name="Biggers E."/>
            <person name="Zhang J."/>
            <person name="Huang L."/>
            <person name="Zhang L."/>
            <person name="Miao W."/>
            <person name="Zhang J."/>
            <person name="Ye Z."/>
            <person name="Miao C."/>
            <person name="Lin Z."/>
            <person name="Wang H."/>
            <person name="Zhou H."/>
            <person name="Yim W.C."/>
            <person name="Priest H.D."/>
            <person name="Zheng C."/>
            <person name="Woodhouse M."/>
            <person name="Edger P.P."/>
            <person name="Guyot R."/>
            <person name="Guo H.B."/>
            <person name="Guo H."/>
            <person name="Zheng G."/>
            <person name="Singh R."/>
            <person name="Sharma A."/>
            <person name="Min X."/>
            <person name="Zheng Y."/>
            <person name="Lee H."/>
            <person name="Gurtowski J."/>
            <person name="Sedlazeck F.J."/>
            <person name="Harkess A."/>
            <person name="McKain M.R."/>
            <person name="Liao Z."/>
            <person name="Fang J."/>
            <person name="Liu J."/>
            <person name="Zhang X."/>
            <person name="Zhang Q."/>
            <person name="Hu W."/>
            <person name="Qin Y."/>
            <person name="Wang K."/>
            <person name="Chen L.Y."/>
            <person name="Shirley N."/>
            <person name="Lin Y.R."/>
            <person name="Liu L.Y."/>
            <person name="Hernandez A.G."/>
            <person name="Wright C.L."/>
            <person name="Bulone V."/>
            <person name="Tuskan G.A."/>
            <person name="Heath K."/>
            <person name="Zee F."/>
            <person name="Moore P.H."/>
            <person name="Sunkar R."/>
            <person name="Leebens-Mack J.H."/>
            <person name="Mockler T."/>
            <person name="Bennetzen J.L."/>
            <person name="Freeling M."/>
            <person name="Sankoff D."/>
            <person name="Paterson A.H."/>
            <person name="Zhu X."/>
            <person name="Yang X."/>
            <person name="Smith J.A."/>
            <person name="Cushman J.C."/>
            <person name="Paull R.E."/>
            <person name="Yu Q."/>
        </authorList>
    </citation>
    <scope>NUCLEOTIDE SEQUENCE [LARGE SCALE GENOMIC DNA]</scope>
    <source>
        <strain evidence="7">cv. F153</strain>
    </source>
</reference>
<proteinExistence type="predicted"/>
<evidence type="ECO:0000259" key="6">
    <source>
        <dbReference type="PROSITE" id="PS51352"/>
    </source>
</evidence>
<dbReference type="Gene3D" id="3.40.30.10">
    <property type="entry name" value="Glutaredoxin"/>
    <property type="match status" value="1"/>
</dbReference>
<sequence>MDAAYRAPLCLSCASPMATHLVAPPLRLRVEAHLHLHLHNPFLFCSRGSDRWCARSRSTLSSLSLARRRRRRRQIAGNGRFLCVFSDGPEAITACNWNKYVLCSDVPVLVEFWASWCGPCKMTHRVFNEISQEYSGKVMCYTLDTDDYPQIATSYSVERIPTVLLFKDGEKVGSITGTLPKSVYVKAIEKSLS</sequence>
<keyword evidence="5" id="KW-0676">Redox-active center</keyword>
<dbReference type="PROSITE" id="PS00194">
    <property type="entry name" value="THIOREDOXIN_1"/>
    <property type="match status" value="1"/>
</dbReference>
<dbReference type="NCBIfam" id="TIGR01068">
    <property type="entry name" value="thioredoxin"/>
    <property type="match status" value="1"/>
</dbReference>
<dbReference type="AlphaFoldDB" id="A0A6P5GRB3"/>
<protein>
    <submittedName>
        <fullName evidence="8">Thioredoxin M3, chloroplastic-like</fullName>
    </submittedName>
</protein>
<dbReference type="Proteomes" id="UP000515123">
    <property type="component" value="Linkage group 21"/>
</dbReference>
<feature type="domain" description="Thioredoxin" evidence="6">
    <location>
        <begin position="70"/>
        <end position="193"/>
    </location>
</feature>
<name>A0A6P5GRB3_ANACO</name>
<dbReference type="FunFam" id="3.40.30.10:FF:000001">
    <property type="entry name" value="Thioredoxin"/>
    <property type="match status" value="1"/>
</dbReference>
<dbReference type="GO" id="GO:0005737">
    <property type="term" value="C:cytoplasm"/>
    <property type="evidence" value="ECO:0007669"/>
    <property type="project" value="TreeGrafter"/>
</dbReference>
<dbReference type="PANTHER" id="PTHR45663">
    <property type="entry name" value="GEO12009P1"/>
    <property type="match status" value="1"/>
</dbReference>
<dbReference type="GO" id="GO:0015035">
    <property type="term" value="F:protein-disulfide reductase activity"/>
    <property type="evidence" value="ECO:0007669"/>
    <property type="project" value="InterPro"/>
</dbReference>
<dbReference type="Pfam" id="PF00085">
    <property type="entry name" value="Thioredoxin"/>
    <property type="match status" value="1"/>
</dbReference>
<evidence type="ECO:0000256" key="2">
    <source>
        <dbReference type="ARBA" id="ARBA00022946"/>
    </source>
</evidence>
<dbReference type="RefSeq" id="XP_020111181.1">
    <property type="nucleotide sequence ID" value="XM_020255592.1"/>
</dbReference>
<accession>A0A6P5GRB3</accession>
<evidence type="ECO:0000313" key="7">
    <source>
        <dbReference type="Proteomes" id="UP000515123"/>
    </source>
</evidence>
<keyword evidence="3" id="KW-0249">Electron transport</keyword>
<keyword evidence="1" id="KW-0813">Transport</keyword>
<dbReference type="InterPro" id="IPR036249">
    <property type="entry name" value="Thioredoxin-like_sf"/>
</dbReference>
<evidence type="ECO:0000256" key="4">
    <source>
        <dbReference type="ARBA" id="ARBA00023157"/>
    </source>
</evidence>
<gene>
    <name evidence="8" type="primary">LOC109726148</name>
</gene>
<evidence type="ECO:0000256" key="1">
    <source>
        <dbReference type="ARBA" id="ARBA00022448"/>
    </source>
</evidence>
<keyword evidence="4" id="KW-1015">Disulfide bond</keyword>
<dbReference type="OrthoDB" id="2121326at2759"/>
<dbReference type="PROSITE" id="PS51352">
    <property type="entry name" value="THIOREDOXIN_2"/>
    <property type="match status" value="1"/>
</dbReference>
<dbReference type="InterPro" id="IPR005746">
    <property type="entry name" value="Thioredoxin"/>
</dbReference>
<evidence type="ECO:0000256" key="3">
    <source>
        <dbReference type="ARBA" id="ARBA00022982"/>
    </source>
</evidence>
<keyword evidence="7" id="KW-1185">Reference proteome</keyword>
<evidence type="ECO:0000313" key="8">
    <source>
        <dbReference type="RefSeq" id="XP_020111181.1"/>
    </source>
</evidence>
<reference evidence="8" key="2">
    <citation type="submission" date="2025-08" db="UniProtKB">
        <authorList>
            <consortium name="RefSeq"/>
        </authorList>
    </citation>
    <scope>IDENTIFICATION</scope>
    <source>
        <tissue evidence="8">Leaf</tissue>
    </source>
</reference>
<dbReference type="CDD" id="cd02947">
    <property type="entry name" value="TRX_family"/>
    <property type="match status" value="1"/>
</dbReference>
<dbReference type="InterPro" id="IPR017937">
    <property type="entry name" value="Thioredoxin_CS"/>
</dbReference>
<dbReference type="Gramene" id="Aco007876.1.mrna1">
    <property type="protein sequence ID" value="Aco007876.1.mrna1"/>
    <property type="gene ID" value="Aco007876.1.path1"/>
</dbReference>
<dbReference type="SUPFAM" id="SSF52833">
    <property type="entry name" value="Thioredoxin-like"/>
    <property type="match status" value="1"/>
</dbReference>
<dbReference type="GeneID" id="109726148"/>
<keyword evidence="2" id="KW-0809">Transit peptide</keyword>
<evidence type="ECO:0000256" key="5">
    <source>
        <dbReference type="ARBA" id="ARBA00023284"/>
    </source>
</evidence>
<organism evidence="7 8">
    <name type="scientific">Ananas comosus</name>
    <name type="common">Pineapple</name>
    <name type="synonym">Ananas ananas</name>
    <dbReference type="NCBI Taxonomy" id="4615"/>
    <lineage>
        <taxon>Eukaryota</taxon>
        <taxon>Viridiplantae</taxon>
        <taxon>Streptophyta</taxon>
        <taxon>Embryophyta</taxon>
        <taxon>Tracheophyta</taxon>
        <taxon>Spermatophyta</taxon>
        <taxon>Magnoliopsida</taxon>
        <taxon>Liliopsida</taxon>
        <taxon>Poales</taxon>
        <taxon>Bromeliaceae</taxon>
        <taxon>Bromelioideae</taxon>
        <taxon>Ananas</taxon>
    </lineage>
</organism>
<dbReference type="PRINTS" id="PR00421">
    <property type="entry name" value="THIOREDOXIN"/>
</dbReference>
<dbReference type="InterPro" id="IPR013766">
    <property type="entry name" value="Thioredoxin_domain"/>
</dbReference>